<protein>
    <submittedName>
        <fullName evidence="7">DoxX family protein</fullName>
    </submittedName>
</protein>
<feature type="transmembrane region" description="Helical" evidence="5">
    <location>
        <begin position="12"/>
        <end position="34"/>
    </location>
</feature>
<evidence type="ECO:0000256" key="3">
    <source>
        <dbReference type="ARBA" id="ARBA00022989"/>
    </source>
</evidence>
<organism evidence="7 8">
    <name type="scientific">Terriglobus aquaticus</name>
    <dbReference type="NCBI Taxonomy" id="940139"/>
    <lineage>
        <taxon>Bacteria</taxon>
        <taxon>Pseudomonadati</taxon>
        <taxon>Acidobacteriota</taxon>
        <taxon>Terriglobia</taxon>
        <taxon>Terriglobales</taxon>
        <taxon>Acidobacteriaceae</taxon>
        <taxon>Terriglobus</taxon>
    </lineage>
</organism>
<keyword evidence="2 5" id="KW-0812">Transmembrane</keyword>
<dbReference type="Pfam" id="PF07291">
    <property type="entry name" value="MauE"/>
    <property type="match status" value="1"/>
</dbReference>
<proteinExistence type="predicted"/>
<feature type="transmembrane region" description="Helical" evidence="5">
    <location>
        <begin position="54"/>
        <end position="76"/>
    </location>
</feature>
<accession>A0ABW9KLJ4</accession>
<comment type="caution">
    <text evidence="7">The sequence shown here is derived from an EMBL/GenBank/DDBJ whole genome shotgun (WGS) entry which is preliminary data.</text>
</comment>
<evidence type="ECO:0000313" key="7">
    <source>
        <dbReference type="EMBL" id="MFN2976636.1"/>
    </source>
</evidence>
<evidence type="ECO:0000313" key="8">
    <source>
        <dbReference type="Proteomes" id="UP001634747"/>
    </source>
</evidence>
<evidence type="ECO:0000259" key="6">
    <source>
        <dbReference type="Pfam" id="PF07291"/>
    </source>
</evidence>
<evidence type="ECO:0000256" key="2">
    <source>
        <dbReference type="ARBA" id="ARBA00022692"/>
    </source>
</evidence>
<evidence type="ECO:0000256" key="1">
    <source>
        <dbReference type="ARBA" id="ARBA00004141"/>
    </source>
</evidence>
<dbReference type="InterPro" id="IPR009908">
    <property type="entry name" value="Methylamine_util_MauE"/>
</dbReference>
<keyword evidence="4 5" id="KW-0472">Membrane</keyword>
<feature type="transmembrane region" description="Helical" evidence="5">
    <location>
        <begin position="107"/>
        <end position="124"/>
    </location>
</feature>
<gene>
    <name evidence="7" type="ORF">ACK2TP_12755</name>
</gene>
<reference evidence="7 8" key="1">
    <citation type="submission" date="2024-12" db="EMBL/GenBank/DDBJ databases">
        <authorList>
            <person name="Lee Y."/>
        </authorList>
    </citation>
    <scope>NUCLEOTIDE SEQUENCE [LARGE SCALE GENOMIC DNA]</scope>
    <source>
        <strain evidence="7 8">03SUJ4</strain>
    </source>
</reference>
<feature type="transmembrane region" description="Helical" evidence="5">
    <location>
        <begin position="83"/>
        <end position="101"/>
    </location>
</feature>
<keyword evidence="8" id="KW-1185">Reference proteome</keyword>
<evidence type="ECO:0000256" key="4">
    <source>
        <dbReference type="ARBA" id="ARBA00023136"/>
    </source>
</evidence>
<evidence type="ECO:0000256" key="5">
    <source>
        <dbReference type="SAM" id="Phobius"/>
    </source>
</evidence>
<name>A0ABW9KLJ4_9BACT</name>
<comment type="subcellular location">
    <subcellularLocation>
        <location evidence="1">Membrane</location>
        <topology evidence="1">Multi-pass membrane protein</topology>
    </subcellularLocation>
</comment>
<dbReference type="RefSeq" id="WP_344688344.1">
    <property type="nucleotide sequence ID" value="NZ_BAABBH010000001.1"/>
</dbReference>
<feature type="domain" description="Methylamine utilisation protein MauE" evidence="6">
    <location>
        <begin position="9"/>
        <end position="96"/>
    </location>
</feature>
<keyword evidence="3 5" id="KW-1133">Transmembrane helix</keyword>
<sequence length="143" mass="15705">MSEDQRNRSWAYVLLRVMLGVNMAFHGISRIIAGPGVFAATLVHGFQNTILPTVLVRAFALTLPWAEAAVGLLILVGLFRLPALLAGGAMLVALTFGSTLRQDWESAGLQLIYALVYAALLAFLSHDRYAVDLVLWRPAWRAR</sequence>
<dbReference type="Proteomes" id="UP001634747">
    <property type="component" value="Unassembled WGS sequence"/>
</dbReference>
<dbReference type="EMBL" id="JBJYXY010000001">
    <property type="protein sequence ID" value="MFN2976636.1"/>
    <property type="molecule type" value="Genomic_DNA"/>
</dbReference>